<comment type="caution">
    <text evidence="2">The sequence shown here is derived from an EMBL/GenBank/DDBJ whole genome shotgun (WGS) entry which is preliminary data.</text>
</comment>
<feature type="region of interest" description="Disordered" evidence="1">
    <location>
        <begin position="231"/>
        <end position="254"/>
    </location>
</feature>
<evidence type="ECO:0000256" key="1">
    <source>
        <dbReference type="SAM" id="MobiDB-lite"/>
    </source>
</evidence>
<gene>
    <name evidence="2" type="ORF">ACFSBL_03580</name>
</gene>
<keyword evidence="3" id="KW-1185">Reference proteome</keyword>
<accession>A0ABD6DFG2</accession>
<evidence type="ECO:0000313" key="3">
    <source>
        <dbReference type="Proteomes" id="UP001597034"/>
    </source>
</evidence>
<sequence length="309" mass="33201">MTGLASTVYGVDFGAGKRDAGRKTWLARGTVDSDGVHVNDCETVASAFDGGPTGRDEALSALVEFLSGEKPWVADDGDEYRVGTDAAVGLDFPFGLPTAVLGAEFENWSAFVERFPDGLPLPDEWDHDEVDDPRSLSAWGSQRARENDEADCVHCKRETDATVGAQPPYGIVGKYITYHGIVSVLSEIRDAVTFAPMETGDDTDSANGPIVLEAYPAGTLGRLGLYRSGYKGGEETERRRRERNLQGLQQGEPAVEITESIRDDAAGDTGGDALDAVVAAVATYGATRSAEALEPDEDHYDHREGYIYV</sequence>
<name>A0ABD6DFG2_9EURY</name>
<evidence type="ECO:0000313" key="2">
    <source>
        <dbReference type="EMBL" id="MFD1644756.1"/>
    </source>
</evidence>
<dbReference type="RefSeq" id="WP_256400007.1">
    <property type="nucleotide sequence ID" value="NZ_JANHJR010000002.1"/>
</dbReference>
<organism evidence="2 3">
    <name type="scientific">Haloarchaeobius litoreus</name>
    <dbReference type="NCBI Taxonomy" id="755306"/>
    <lineage>
        <taxon>Archaea</taxon>
        <taxon>Methanobacteriati</taxon>
        <taxon>Methanobacteriota</taxon>
        <taxon>Stenosarchaea group</taxon>
        <taxon>Halobacteria</taxon>
        <taxon>Halobacteriales</taxon>
        <taxon>Halorubellaceae</taxon>
        <taxon>Haloarchaeobius</taxon>
    </lineage>
</organism>
<protein>
    <submittedName>
        <fullName evidence="2">DUF429 domain-containing protein</fullName>
    </submittedName>
</protein>
<dbReference type="Proteomes" id="UP001597034">
    <property type="component" value="Unassembled WGS sequence"/>
</dbReference>
<proteinExistence type="predicted"/>
<dbReference type="EMBL" id="JBHUDO010000001">
    <property type="protein sequence ID" value="MFD1644756.1"/>
    <property type="molecule type" value="Genomic_DNA"/>
</dbReference>
<reference evidence="2 3" key="1">
    <citation type="journal article" date="2019" name="Int. J. Syst. Evol. Microbiol.">
        <title>The Global Catalogue of Microorganisms (GCM) 10K type strain sequencing project: providing services to taxonomists for standard genome sequencing and annotation.</title>
        <authorList>
            <consortium name="The Broad Institute Genomics Platform"/>
            <consortium name="The Broad Institute Genome Sequencing Center for Infectious Disease"/>
            <person name="Wu L."/>
            <person name="Ma J."/>
        </authorList>
    </citation>
    <scope>NUCLEOTIDE SEQUENCE [LARGE SCALE GENOMIC DNA]</scope>
    <source>
        <strain evidence="2 3">CGMCC 1.10390</strain>
    </source>
</reference>
<dbReference type="AlphaFoldDB" id="A0ABD6DFG2"/>